<accession>A0ABP5M4Z3</accession>
<proteinExistence type="predicted"/>
<name>A0ABP5M4Z3_9ACTN</name>
<sequence>MVTVLRTTSWKDRSPATVLTFRGKDRLSRSPGGVATVVRAAGAWGNASRRLRPPPFSPRLEARSPSPGRYRRWPAGCCSHLDPVAAIGRWVNRCTVKVR</sequence>
<evidence type="ECO:0000313" key="2">
    <source>
        <dbReference type="Proteomes" id="UP001501020"/>
    </source>
</evidence>
<comment type="caution">
    <text evidence="1">The sequence shown here is derived from an EMBL/GenBank/DDBJ whole genome shotgun (WGS) entry which is preliminary data.</text>
</comment>
<reference evidence="2" key="1">
    <citation type="journal article" date="2019" name="Int. J. Syst. Evol. Microbiol.">
        <title>The Global Catalogue of Microorganisms (GCM) 10K type strain sequencing project: providing services to taxonomists for standard genome sequencing and annotation.</title>
        <authorList>
            <consortium name="The Broad Institute Genomics Platform"/>
            <consortium name="The Broad Institute Genome Sequencing Center for Infectious Disease"/>
            <person name="Wu L."/>
            <person name="Ma J."/>
        </authorList>
    </citation>
    <scope>NUCLEOTIDE SEQUENCE [LARGE SCALE GENOMIC DNA]</scope>
    <source>
        <strain evidence="2">JCM 13850</strain>
    </source>
</reference>
<evidence type="ECO:0000313" key="1">
    <source>
        <dbReference type="EMBL" id="GAA2165023.1"/>
    </source>
</evidence>
<organism evidence="1 2">
    <name type="scientific">Actinomadura napierensis</name>
    <dbReference type="NCBI Taxonomy" id="267854"/>
    <lineage>
        <taxon>Bacteria</taxon>
        <taxon>Bacillati</taxon>
        <taxon>Actinomycetota</taxon>
        <taxon>Actinomycetes</taxon>
        <taxon>Streptosporangiales</taxon>
        <taxon>Thermomonosporaceae</taxon>
        <taxon>Actinomadura</taxon>
    </lineage>
</organism>
<protein>
    <submittedName>
        <fullName evidence="1">Uncharacterized protein</fullName>
    </submittedName>
</protein>
<keyword evidence="2" id="KW-1185">Reference proteome</keyword>
<dbReference type="EMBL" id="BAAAMR010000124">
    <property type="protein sequence ID" value="GAA2165023.1"/>
    <property type="molecule type" value="Genomic_DNA"/>
</dbReference>
<gene>
    <name evidence="1" type="ORF">GCM10009727_83220</name>
</gene>
<dbReference type="Proteomes" id="UP001501020">
    <property type="component" value="Unassembled WGS sequence"/>
</dbReference>